<reference evidence="1" key="1">
    <citation type="submission" date="2022-04" db="EMBL/GenBank/DDBJ databases">
        <title>Paenibacillus mangrovi sp. nov., a novel endophytic bacterium isolated from bark of Kandelia candel.</title>
        <authorList>
            <person name="Tuo L."/>
        </authorList>
    </citation>
    <scope>NUCLEOTIDE SEQUENCE</scope>
    <source>
        <strain evidence="1">KQZ6P-2</strain>
    </source>
</reference>
<organism evidence="1 2">
    <name type="scientific">Paenibacillus mangrovi</name>
    <dbReference type="NCBI Taxonomy" id="2931978"/>
    <lineage>
        <taxon>Bacteria</taxon>
        <taxon>Bacillati</taxon>
        <taxon>Bacillota</taxon>
        <taxon>Bacilli</taxon>
        <taxon>Bacillales</taxon>
        <taxon>Paenibacillaceae</taxon>
        <taxon>Paenibacillus</taxon>
    </lineage>
</organism>
<protein>
    <recommendedName>
        <fullName evidence="3">DNA-binding protein</fullName>
    </recommendedName>
</protein>
<evidence type="ECO:0008006" key="3">
    <source>
        <dbReference type="Google" id="ProtNLM"/>
    </source>
</evidence>
<dbReference type="AlphaFoldDB" id="A0A9X1WY36"/>
<keyword evidence="2" id="KW-1185">Reference proteome</keyword>
<dbReference type="Proteomes" id="UP001139347">
    <property type="component" value="Unassembled WGS sequence"/>
</dbReference>
<evidence type="ECO:0000313" key="1">
    <source>
        <dbReference type="EMBL" id="MCJ8014224.1"/>
    </source>
</evidence>
<dbReference type="EMBL" id="JALIRP010000010">
    <property type="protein sequence ID" value="MCJ8014224.1"/>
    <property type="molecule type" value="Genomic_DNA"/>
</dbReference>
<evidence type="ECO:0000313" key="2">
    <source>
        <dbReference type="Proteomes" id="UP001139347"/>
    </source>
</evidence>
<name>A0A9X1WY36_9BACL</name>
<proteinExistence type="predicted"/>
<comment type="caution">
    <text evidence="1">The sequence shown here is derived from an EMBL/GenBank/DDBJ whole genome shotgun (WGS) entry which is preliminary data.</text>
</comment>
<sequence length="282" mass="32701">MEREMTQIKNSVDSLVTMLRMAHSLENWDNLIDLSDRLLDKVYGPFQENEEIQLPIMEKPLVYYIGYGNLMKGVAYQKKKQYREAKMCIENYKHLHLFSDGSENNQKIVDDFKFFAKANAYTADILSGKLTILAEYATFIQKYPSETLPGLITILECANTRNIDVDEIIEPLATLVNNIKFEDLSSTDCTYYLSILHLLSIYYYKRSHFEHALNSTIQALIFSDKIGDDKQFKKSAALFEICRPRALPEHLEKYYNVLQDYLLGVIKNEECISLDIVAARDR</sequence>
<dbReference type="RefSeq" id="WP_244728630.1">
    <property type="nucleotide sequence ID" value="NZ_JALIRP010000010.1"/>
</dbReference>
<gene>
    <name evidence="1" type="ORF">MUG84_21155</name>
</gene>
<accession>A0A9X1WY36</accession>